<evidence type="ECO:0008006" key="5">
    <source>
        <dbReference type="Google" id="ProtNLM"/>
    </source>
</evidence>
<protein>
    <recommendedName>
        <fullName evidence="5">DUF3450 domain-containing protein</fullName>
    </recommendedName>
</protein>
<keyword evidence="4" id="KW-1185">Reference proteome</keyword>
<reference evidence="3 4" key="1">
    <citation type="journal article" date="2010" name="Stand. Genomic Sci.">
        <title>Complete genome sequence of Denitrovibrio acetiphilus type strain (N2460).</title>
        <authorList>
            <person name="Kiss H."/>
            <person name="Lang E."/>
            <person name="Lapidus A."/>
            <person name="Copeland A."/>
            <person name="Nolan M."/>
            <person name="Glavina Del Rio T."/>
            <person name="Chen F."/>
            <person name="Lucas S."/>
            <person name="Tice H."/>
            <person name="Cheng J.F."/>
            <person name="Han C."/>
            <person name="Goodwin L."/>
            <person name="Pitluck S."/>
            <person name="Liolios K."/>
            <person name="Pati A."/>
            <person name="Ivanova N."/>
            <person name="Mavromatis K."/>
            <person name="Chen A."/>
            <person name="Palaniappan K."/>
            <person name="Land M."/>
            <person name="Hauser L."/>
            <person name="Chang Y.J."/>
            <person name="Jeffries C.D."/>
            <person name="Detter J.C."/>
            <person name="Brettin T."/>
            <person name="Spring S."/>
            <person name="Rohde M."/>
            <person name="Goker M."/>
            <person name="Woyke T."/>
            <person name="Bristow J."/>
            <person name="Eisen J.A."/>
            <person name="Markowitz V."/>
            <person name="Hugenholtz P."/>
            <person name="Kyrpides N.C."/>
            <person name="Klenk H.P."/>
        </authorList>
    </citation>
    <scope>NUCLEOTIDE SEQUENCE [LARGE SCALE GENOMIC DNA]</scope>
    <source>
        <strain evidence="4">DSM 12809 / NBRC 114555 / N2460</strain>
    </source>
</reference>
<evidence type="ECO:0000256" key="1">
    <source>
        <dbReference type="SAM" id="Coils"/>
    </source>
</evidence>
<feature type="chain" id="PRO_5003058449" description="DUF3450 domain-containing protein" evidence="2">
    <location>
        <begin position="20"/>
        <end position="253"/>
    </location>
</feature>
<dbReference type="Proteomes" id="UP000002012">
    <property type="component" value="Chromosome"/>
</dbReference>
<dbReference type="AlphaFoldDB" id="D4H8M9"/>
<proteinExistence type="predicted"/>
<dbReference type="OrthoDB" id="5880116at2"/>
<dbReference type="KEGG" id="dap:Dacet_1612"/>
<dbReference type="STRING" id="522772.Dacet_1612"/>
<gene>
    <name evidence="3" type="ordered locus">Dacet_1612</name>
</gene>
<keyword evidence="2" id="KW-0732">Signal</keyword>
<dbReference type="Pfam" id="PF11932">
    <property type="entry name" value="DUF3450"/>
    <property type="match status" value="1"/>
</dbReference>
<dbReference type="InterPro" id="IPR016866">
    <property type="entry name" value="UCP028069"/>
</dbReference>
<evidence type="ECO:0000313" key="3">
    <source>
        <dbReference type="EMBL" id="ADD68378.1"/>
    </source>
</evidence>
<evidence type="ECO:0000256" key="2">
    <source>
        <dbReference type="SAM" id="SignalP"/>
    </source>
</evidence>
<feature type="coiled-coil region" evidence="1">
    <location>
        <begin position="57"/>
        <end position="101"/>
    </location>
</feature>
<accession>D4H8M9</accession>
<name>D4H8M9_DENA2</name>
<sequence length="253" mass="29689" precursor="true">MKLITVLFLTIFAVTGSFAAELTNLNKTFKSEVDKQSELNSKNVKFQGEKAGNEEKIREMNSQKVWLEKRIEQYERYIVTIRENIEELKRKKDELAKIAEELEPYLDETVDRLNGFVAEDIPFLEEERRARLNMLRTSLADYKLSAGEKLRRVLEALQVESEYGKSIESRVTELEIDGSMLTAEVIRFGRLGYYYMTPDKKRYGYYSYNEQKWIDMEEKYKSELVKAVEIADRKRVMEVIYLPVSAKGVQNVK</sequence>
<evidence type="ECO:0000313" key="4">
    <source>
        <dbReference type="Proteomes" id="UP000002012"/>
    </source>
</evidence>
<dbReference type="eggNOG" id="COG2433">
    <property type="taxonomic scope" value="Bacteria"/>
</dbReference>
<organism evidence="3 4">
    <name type="scientific">Denitrovibrio acetiphilus (strain DSM 12809 / NBRC 114555 / N2460)</name>
    <dbReference type="NCBI Taxonomy" id="522772"/>
    <lineage>
        <taxon>Bacteria</taxon>
        <taxon>Pseudomonadati</taxon>
        <taxon>Deferribacterota</taxon>
        <taxon>Deferribacteres</taxon>
        <taxon>Deferribacterales</taxon>
        <taxon>Geovibrionaceae</taxon>
        <taxon>Denitrovibrio</taxon>
    </lineage>
</organism>
<dbReference type="PaxDb" id="522772-Dacet_1612"/>
<dbReference type="EMBL" id="CP001968">
    <property type="protein sequence ID" value="ADD68378.1"/>
    <property type="molecule type" value="Genomic_DNA"/>
</dbReference>
<dbReference type="InParanoid" id="D4H8M9"/>
<keyword evidence="1" id="KW-0175">Coiled coil</keyword>
<feature type="signal peptide" evidence="2">
    <location>
        <begin position="1"/>
        <end position="19"/>
    </location>
</feature>
<dbReference type="RefSeq" id="WP_013010892.1">
    <property type="nucleotide sequence ID" value="NC_013943.1"/>
</dbReference>
<dbReference type="HOGENOM" id="CLU_085088_0_0_0"/>